<gene>
    <name evidence="2" type="ORF">OIK40_04715</name>
</gene>
<sequence length="47" mass="5201">MTAEAVGMGQERRIDRWFTGGLVVIEVVYAIAWWAANVEHSLGIAII</sequence>
<comment type="caution">
    <text evidence="2">The sequence shown here is derived from an EMBL/GenBank/DDBJ whole genome shotgun (WGS) entry which is preliminary data.</text>
</comment>
<keyword evidence="3" id="KW-1185">Reference proteome</keyword>
<evidence type="ECO:0000313" key="3">
    <source>
        <dbReference type="Proteomes" id="UP001216558"/>
    </source>
</evidence>
<dbReference type="RefSeq" id="WP_273676648.1">
    <property type="nucleotide sequence ID" value="NZ_JAQQXQ010000003.1"/>
</dbReference>
<name>A0ABT5JP99_9SPHN</name>
<keyword evidence="1" id="KW-0472">Membrane</keyword>
<dbReference type="EMBL" id="JAQQXQ010000003">
    <property type="protein sequence ID" value="MDC8753943.1"/>
    <property type="molecule type" value="Genomic_DNA"/>
</dbReference>
<evidence type="ECO:0000313" key="2">
    <source>
        <dbReference type="EMBL" id="MDC8753943.1"/>
    </source>
</evidence>
<protein>
    <submittedName>
        <fullName evidence="2">Uncharacterized protein</fullName>
    </submittedName>
</protein>
<keyword evidence="1" id="KW-1133">Transmembrane helix</keyword>
<organism evidence="2 3">
    <name type="scientific">Erythrobacter fulvus</name>
    <dbReference type="NCBI Taxonomy" id="2987523"/>
    <lineage>
        <taxon>Bacteria</taxon>
        <taxon>Pseudomonadati</taxon>
        <taxon>Pseudomonadota</taxon>
        <taxon>Alphaproteobacteria</taxon>
        <taxon>Sphingomonadales</taxon>
        <taxon>Erythrobacteraceae</taxon>
        <taxon>Erythrobacter/Porphyrobacter group</taxon>
        <taxon>Erythrobacter</taxon>
    </lineage>
</organism>
<evidence type="ECO:0000256" key="1">
    <source>
        <dbReference type="SAM" id="Phobius"/>
    </source>
</evidence>
<proteinExistence type="predicted"/>
<feature type="transmembrane region" description="Helical" evidence="1">
    <location>
        <begin position="17"/>
        <end position="36"/>
    </location>
</feature>
<accession>A0ABT5JP99</accession>
<reference evidence="2 3" key="1">
    <citation type="submission" date="2022-10" db="EMBL/GenBank/DDBJ databases">
        <title>Erythrobacter sp. sf7 Genome sequencing.</title>
        <authorList>
            <person name="Park S."/>
        </authorList>
    </citation>
    <scope>NUCLEOTIDE SEQUENCE [LARGE SCALE GENOMIC DNA]</scope>
    <source>
        <strain evidence="3">sf7</strain>
    </source>
</reference>
<dbReference type="Proteomes" id="UP001216558">
    <property type="component" value="Unassembled WGS sequence"/>
</dbReference>
<keyword evidence="1" id="KW-0812">Transmembrane</keyword>